<dbReference type="EMBL" id="JACRST010000009">
    <property type="protein sequence ID" value="MBC8546764.1"/>
    <property type="molecule type" value="Genomic_DNA"/>
</dbReference>
<dbReference type="PROSITE" id="PS52050">
    <property type="entry name" value="WYL"/>
    <property type="match status" value="1"/>
</dbReference>
<dbReference type="PANTHER" id="PTHR34580:SF1">
    <property type="entry name" value="PROTEIN PAFC"/>
    <property type="match status" value="1"/>
</dbReference>
<dbReference type="InterPro" id="IPR036390">
    <property type="entry name" value="WH_DNA-bd_sf"/>
</dbReference>
<dbReference type="PANTHER" id="PTHR34580">
    <property type="match status" value="1"/>
</dbReference>
<dbReference type="Pfam" id="PF25583">
    <property type="entry name" value="WCX"/>
    <property type="match status" value="1"/>
</dbReference>
<dbReference type="SUPFAM" id="SSF46785">
    <property type="entry name" value="Winged helix' DNA-binding domain"/>
    <property type="match status" value="1"/>
</dbReference>
<dbReference type="RefSeq" id="WP_249282842.1">
    <property type="nucleotide sequence ID" value="NZ_JACRST010000009.1"/>
</dbReference>
<evidence type="ECO:0000313" key="4">
    <source>
        <dbReference type="Proteomes" id="UP000653127"/>
    </source>
</evidence>
<evidence type="ECO:0000259" key="1">
    <source>
        <dbReference type="Pfam" id="PF13280"/>
    </source>
</evidence>
<keyword evidence="4" id="KW-1185">Reference proteome</keyword>
<dbReference type="Proteomes" id="UP000653127">
    <property type="component" value="Unassembled WGS sequence"/>
</dbReference>
<evidence type="ECO:0000313" key="3">
    <source>
        <dbReference type="EMBL" id="MBC8546764.1"/>
    </source>
</evidence>
<accession>A0A926E0E1</accession>
<dbReference type="InterPro" id="IPR026881">
    <property type="entry name" value="WYL_dom"/>
</dbReference>
<dbReference type="Pfam" id="PF13280">
    <property type="entry name" value="WYL"/>
    <property type="match status" value="1"/>
</dbReference>
<dbReference type="InterPro" id="IPR051534">
    <property type="entry name" value="CBASS_pafABC_assoc_protein"/>
</dbReference>
<feature type="domain" description="WYL" evidence="1">
    <location>
        <begin position="141"/>
        <end position="214"/>
    </location>
</feature>
<dbReference type="AlphaFoldDB" id="A0A926E0E1"/>
<comment type="caution">
    <text evidence="3">The sequence shown here is derived from an EMBL/GenBank/DDBJ whole genome shotgun (WGS) entry which is preliminary data.</text>
</comment>
<protein>
    <submittedName>
        <fullName evidence="3">WYL domain-containing protein</fullName>
    </submittedName>
</protein>
<proteinExistence type="predicted"/>
<evidence type="ECO:0000259" key="2">
    <source>
        <dbReference type="Pfam" id="PF25583"/>
    </source>
</evidence>
<gene>
    <name evidence="3" type="ORF">H8711_07425</name>
</gene>
<feature type="domain" description="WCX" evidence="2">
    <location>
        <begin position="247"/>
        <end position="322"/>
    </location>
</feature>
<sequence>MAKQSNQKLKLLYLWRILMERTDEEHPMTTAELISALEGYGVPAERKSIYADLEALELFGLDIVRNRRRGCYVGERPFQLAELKLLVDAVQSSRFITHRKSEELIKKVEGLASVHQARTLQRQVYVANRIKTMNESIYYNVDKVHSAISAGKKITFHYFEWTCEGKKRLRHDGKLYRISPWALTWDDENYYMIGFDSKRNSIRHYRVDKMQDISVTKENRDGQEHFECFDMAVYSKKMFGMFNGREETVRLRFANRLAGVVIDRFGRDIPMTRSGPEHFVINLQVAVSPQFLSWLFAFGADVTVLSPDSVIDQLRQQAQAVLGQYQQGAPVG</sequence>
<reference evidence="3" key="1">
    <citation type="submission" date="2020-08" db="EMBL/GenBank/DDBJ databases">
        <title>Genome public.</title>
        <authorList>
            <person name="Liu C."/>
            <person name="Sun Q."/>
        </authorList>
    </citation>
    <scope>NUCLEOTIDE SEQUENCE</scope>
    <source>
        <strain evidence="3">NSJ-31</strain>
    </source>
</reference>
<dbReference type="InterPro" id="IPR057727">
    <property type="entry name" value="WCX_dom"/>
</dbReference>
<name>A0A926E0E1_9FIRM</name>
<organism evidence="3 4">
    <name type="scientific">Ligaoa zhengdingensis</name>
    <dbReference type="NCBI Taxonomy" id="2763658"/>
    <lineage>
        <taxon>Bacteria</taxon>
        <taxon>Bacillati</taxon>
        <taxon>Bacillota</taxon>
        <taxon>Clostridia</taxon>
        <taxon>Eubacteriales</taxon>
        <taxon>Oscillospiraceae</taxon>
        <taxon>Ligaoa</taxon>
    </lineage>
</organism>